<keyword evidence="3" id="KW-0597">Phosphoprotein</keyword>
<keyword evidence="9" id="KW-0812">Transmembrane</keyword>
<dbReference type="SMART" id="SM00387">
    <property type="entry name" value="HATPase_c"/>
    <property type="match status" value="1"/>
</dbReference>
<organism evidence="11 12">
    <name type="scientific">Micromonospora matsumotoense</name>
    <dbReference type="NCBI Taxonomy" id="121616"/>
    <lineage>
        <taxon>Bacteria</taxon>
        <taxon>Bacillati</taxon>
        <taxon>Actinomycetota</taxon>
        <taxon>Actinomycetes</taxon>
        <taxon>Micromonosporales</taxon>
        <taxon>Micromonosporaceae</taxon>
        <taxon>Micromonospora</taxon>
    </lineage>
</organism>
<evidence type="ECO:0000256" key="2">
    <source>
        <dbReference type="ARBA" id="ARBA00012438"/>
    </source>
</evidence>
<evidence type="ECO:0000256" key="5">
    <source>
        <dbReference type="ARBA" id="ARBA00022741"/>
    </source>
</evidence>
<keyword evidence="9" id="KW-1133">Transmembrane helix</keyword>
<dbReference type="PANTHER" id="PTHR24421">
    <property type="entry name" value="NITRATE/NITRITE SENSOR PROTEIN NARX-RELATED"/>
    <property type="match status" value="1"/>
</dbReference>
<evidence type="ECO:0000256" key="9">
    <source>
        <dbReference type="SAM" id="Phobius"/>
    </source>
</evidence>
<dbReference type="Gene3D" id="3.30.565.10">
    <property type="entry name" value="Histidine kinase-like ATPase, C-terminal domain"/>
    <property type="match status" value="1"/>
</dbReference>
<evidence type="ECO:0000256" key="3">
    <source>
        <dbReference type="ARBA" id="ARBA00022553"/>
    </source>
</evidence>
<dbReference type="PANTHER" id="PTHR24421:SF10">
    <property type="entry name" value="NITRATE_NITRITE SENSOR PROTEIN NARQ"/>
    <property type="match status" value="1"/>
</dbReference>
<evidence type="ECO:0000256" key="8">
    <source>
        <dbReference type="ARBA" id="ARBA00023012"/>
    </source>
</evidence>
<reference evidence="12" key="1">
    <citation type="submission" date="2016-06" db="EMBL/GenBank/DDBJ databases">
        <authorList>
            <person name="Varghese N."/>
            <person name="Submissions Spin"/>
        </authorList>
    </citation>
    <scope>NUCLEOTIDE SEQUENCE [LARGE SCALE GENOMIC DNA]</scope>
    <source>
        <strain evidence="12">DSM 44100</strain>
    </source>
</reference>
<dbReference type="InterPro" id="IPR050482">
    <property type="entry name" value="Sensor_HK_TwoCompSys"/>
</dbReference>
<dbReference type="OrthoDB" id="227596at2"/>
<dbReference type="GO" id="GO:0046983">
    <property type="term" value="F:protein dimerization activity"/>
    <property type="evidence" value="ECO:0007669"/>
    <property type="project" value="InterPro"/>
</dbReference>
<evidence type="ECO:0000313" key="11">
    <source>
        <dbReference type="EMBL" id="SCF15523.1"/>
    </source>
</evidence>
<dbReference type="Pfam" id="PF07730">
    <property type="entry name" value="HisKA_3"/>
    <property type="match status" value="1"/>
</dbReference>
<dbReference type="InterPro" id="IPR036890">
    <property type="entry name" value="HATPase_C_sf"/>
</dbReference>
<feature type="transmembrane region" description="Helical" evidence="9">
    <location>
        <begin position="33"/>
        <end position="53"/>
    </location>
</feature>
<keyword evidence="12" id="KW-1185">Reference proteome</keyword>
<feature type="transmembrane region" description="Helical" evidence="9">
    <location>
        <begin position="113"/>
        <end position="131"/>
    </location>
</feature>
<dbReference type="InterPro" id="IPR003594">
    <property type="entry name" value="HATPase_dom"/>
</dbReference>
<protein>
    <recommendedName>
        <fullName evidence="2">histidine kinase</fullName>
        <ecNumber evidence="2">2.7.13.3</ecNumber>
    </recommendedName>
</protein>
<proteinExistence type="predicted"/>
<dbReference type="AlphaFoldDB" id="A0A1C4Y477"/>
<dbReference type="Pfam" id="PF02518">
    <property type="entry name" value="HATPase_c"/>
    <property type="match status" value="1"/>
</dbReference>
<dbReference type="InterPro" id="IPR055558">
    <property type="entry name" value="DUF7134"/>
</dbReference>
<evidence type="ECO:0000256" key="4">
    <source>
        <dbReference type="ARBA" id="ARBA00022679"/>
    </source>
</evidence>
<dbReference type="STRING" id="121616.GA0070216_105362"/>
<keyword evidence="4" id="KW-0808">Transferase</keyword>
<gene>
    <name evidence="11" type="ORF">GA0070216_105362</name>
</gene>
<feature type="transmembrane region" description="Helical" evidence="9">
    <location>
        <begin position="65"/>
        <end position="82"/>
    </location>
</feature>
<name>A0A1C4Y477_9ACTN</name>
<dbReference type="GO" id="GO:0005524">
    <property type="term" value="F:ATP binding"/>
    <property type="evidence" value="ECO:0007669"/>
    <property type="project" value="UniProtKB-KW"/>
</dbReference>
<dbReference type="SUPFAM" id="SSF55874">
    <property type="entry name" value="ATPase domain of HSP90 chaperone/DNA topoisomerase II/histidine kinase"/>
    <property type="match status" value="1"/>
</dbReference>
<keyword evidence="9" id="KW-0472">Membrane</keyword>
<evidence type="ECO:0000313" key="12">
    <source>
        <dbReference type="Proteomes" id="UP000198797"/>
    </source>
</evidence>
<evidence type="ECO:0000256" key="1">
    <source>
        <dbReference type="ARBA" id="ARBA00000085"/>
    </source>
</evidence>
<dbReference type="GO" id="GO:0016020">
    <property type="term" value="C:membrane"/>
    <property type="evidence" value="ECO:0007669"/>
    <property type="project" value="InterPro"/>
</dbReference>
<dbReference type="Gene3D" id="1.20.5.1930">
    <property type="match status" value="1"/>
</dbReference>
<keyword evidence="6 11" id="KW-0418">Kinase</keyword>
<dbReference type="GO" id="GO:0000155">
    <property type="term" value="F:phosphorelay sensor kinase activity"/>
    <property type="evidence" value="ECO:0007669"/>
    <property type="project" value="InterPro"/>
</dbReference>
<dbReference type="EC" id="2.7.13.3" evidence="2"/>
<keyword evidence="5" id="KW-0547">Nucleotide-binding</keyword>
<dbReference type="EMBL" id="FMCU01000005">
    <property type="protein sequence ID" value="SCF15523.1"/>
    <property type="molecule type" value="Genomic_DNA"/>
</dbReference>
<feature type="transmembrane region" description="Helical" evidence="9">
    <location>
        <begin position="89"/>
        <end position="107"/>
    </location>
</feature>
<dbReference type="CDD" id="cd16917">
    <property type="entry name" value="HATPase_UhpB-NarQ-NarX-like"/>
    <property type="match status" value="1"/>
</dbReference>
<sequence>MTTRRWTRLAPPADTLRQVTALLLTRRLRPAELATVDVVLAVAVGGLLGPYAALESPLHGGVDEPLWVSVLVGFALGLPLAVRRRWPITVAAVISSVATVALVTGVVPHYAAAAPGLAIGLSFYTVAVSTGTRRSLRCAAGCLALVSVALVLTASDLWSRTGGVLYATVMIAPAWVLGWLVRGRRALAARQGEHLLRQAAAEERLRVARELHDVLAHTLSLIVVKAAVANHVAGTDPREAGVALRVIEETGRNALTDVRRVLGALREDTPYAPTPGLGELPALARQAAIGDVDVRLDVRREESPGAVPESVGLAVYRIVQEAVTNVVKHAAPAVCRATVTVTPREVRIEVTDDGRRPVRTGGEGHGLIGIRERVTLHGGEFRAGPRSGGGFAVTASLPYRVAA</sequence>
<feature type="transmembrane region" description="Helical" evidence="9">
    <location>
        <begin position="138"/>
        <end position="158"/>
    </location>
</feature>
<accession>A0A1C4Y477</accession>
<evidence type="ECO:0000256" key="7">
    <source>
        <dbReference type="ARBA" id="ARBA00022840"/>
    </source>
</evidence>
<evidence type="ECO:0000256" key="6">
    <source>
        <dbReference type="ARBA" id="ARBA00022777"/>
    </source>
</evidence>
<keyword evidence="7" id="KW-0067">ATP-binding</keyword>
<feature type="domain" description="Histidine kinase/HSP90-like ATPase" evidence="10">
    <location>
        <begin position="310"/>
        <end position="401"/>
    </location>
</feature>
<dbReference type="InterPro" id="IPR011712">
    <property type="entry name" value="Sig_transdc_His_kin_sub3_dim/P"/>
</dbReference>
<keyword evidence="8" id="KW-0902">Two-component regulatory system</keyword>
<dbReference type="Pfam" id="PF23539">
    <property type="entry name" value="DUF7134"/>
    <property type="match status" value="1"/>
</dbReference>
<comment type="catalytic activity">
    <reaction evidence="1">
        <text>ATP + protein L-histidine = ADP + protein N-phospho-L-histidine.</text>
        <dbReference type="EC" id="2.7.13.3"/>
    </reaction>
</comment>
<feature type="transmembrane region" description="Helical" evidence="9">
    <location>
        <begin position="164"/>
        <end position="181"/>
    </location>
</feature>
<dbReference type="Proteomes" id="UP000198797">
    <property type="component" value="Unassembled WGS sequence"/>
</dbReference>
<evidence type="ECO:0000259" key="10">
    <source>
        <dbReference type="SMART" id="SM00387"/>
    </source>
</evidence>